<gene>
    <name evidence="2" type="ORF">AYR59_04540</name>
</gene>
<dbReference type="Gene3D" id="3.40.50.300">
    <property type="entry name" value="P-loop containing nucleotide triphosphate hydrolases"/>
    <property type="match status" value="1"/>
</dbReference>
<sequence>MVEVTDFKDIKRNKNWRVLLYGKPGTGKTSSVKNLKGRTAVLSLDDSSKVLEGLENGTNFKIDQTKPSKELDEFMKNIFPKIQKDYDNLVIDNVSSLQSDWFAEVGRKSKNGISNGIQDYGRWTNYFNRLMSAFYNFNGNLLVTAWEQQKPITTASGQMFNQYYPAIRDSVVDTISGLVDVVGRVIISPKTGNRGVILQGDDGVYAKNRLDDRTASTIDNLFKFGSDENGVSTISTPTRPSGTSKEQV</sequence>
<protein>
    <submittedName>
        <fullName evidence="2">DNA-binding protein</fullName>
    </submittedName>
</protein>
<proteinExistence type="predicted"/>
<reference evidence="2 3" key="1">
    <citation type="submission" date="2016-03" db="EMBL/GenBank/DDBJ databases">
        <title>Pediococcus and Lactobacillus from brewery environment - whole genome sequencing and assembly.</title>
        <authorList>
            <person name="Behr J."/>
            <person name="Geissler A.J."/>
            <person name="Vogel R.F."/>
        </authorList>
    </citation>
    <scope>NUCLEOTIDE SEQUENCE [LARGE SCALE GENOMIC DNA]</scope>
    <source>
        <strain evidence="2 3">TMW 1.481</strain>
    </source>
</reference>
<organism evidence="2 3">
    <name type="scientific">Fructilactobacillus lindneri</name>
    <dbReference type="NCBI Taxonomy" id="53444"/>
    <lineage>
        <taxon>Bacteria</taxon>
        <taxon>Bacillati</taxon>
        <taxon>Bacillota</taxon>
        <taxon>Bacilli</taxon>
        <taxon>Lactobacillales</taxon>
        <taxon>Lactobacillaceae</taxon>
        <taxon>Fructilactobacillus</taxon>
    </lineage>
</organism>
<evidence type="ECO:0000256" key="1">
    <source>
        <dbReference type="SAM" id="MobiDB-lite"/>
    </source>
</evidence>
<dbReference type="InterPro" id="IPR027417">
    <property type="entry name" value="P-loop_NTPase"/>
</dbReference>
<dbReference type="AlphaFoldDB" id="A0AB33BCK0"/>
<keyword evidence="2" id="KW-0238">DNA-binding</keyword>
<dbReference type="NCBIfam" id="TIGR01618">
    <property type="entry name" value="phage_P_loop"/>
    <property type="match status" value="1"/>
</dbReference>
<dbReference type="SUPFAM" id="SSF52540">
    <property type="entry name" value="P-loop containing nucleoside triphosphate hydrolases"/>
    <property type="match status" value="1"/>
</dbReference>
<accession>A0AB33BCK0</accession>
<dbReference type="Proteomes" id="UP000093346">
    <property type="component" value="Chromosome"/>
</dbReference>
<dbReference type="GO" id="GO:0003677">
    <property type="term" value="F:DNA binding"/>
    <property type="evidence" value="ECO:0007669"/>
    <property type="project" value="UniProtKB-KW"/>
</dbReference>
<dbReference type="RefSeq" id="WP_065868688.1">
    <property type="nucleotide sequence ID" value="NZ_CP014907.1"/>
</dbReference>
<evidence type="ECO:0000313" key="3">
    <source>
        <dbReference type="Proteomes" id="UP000093346"/>
    </source>
</evidence>
<dbReference type="Pfam" id="PF13479">
    <property type="entry name" value="AAA_24"/>
    <property type="match status" value="1"/>
</dbReference>
<dbReference type="InterPro" id="IPR006505">
    <property type="entry name" value="Phage_nucleotide-bp"/>
</dbReference>
<feature type="region of interest" description="Disordered" evidence="1">
    <location>
        <begin position="229"/>
        <end position="248"/>
    </location>
</feature>
<name>A0AB33BCK0_9LACO</name>
<dbReference type="KEGG" id="lle:AYR59_04540"/>
<dbReference type="EMBL" id="CP014907">
    <property type="protein sequence ID" value="ANZ59321.1"/>
    <property type="molecule type" value="Genomic_DNA"/>
</dbReference>
<evidence type="ECO:0000313" key="2">
    <source>
        <dbReference type="EMBL" id="ANZ59321.1"/>
    </source>
</evidence>